<dbReference type="RefSeq" id="WP_010804388.1">
    <property type="nucleotide sequence ID" value="NZ_CABPRW010000005.1"/>
</dbReference>
<gene>
    <name evidence="2" type="ORF">PFI31113_02461</name>
    <name evidence="1" type="ORF">PI93_022165</name>
</gene>
<evidence type="ECO:0000313" key="1">
    <source>
        <dbReference type="EMBL" id="QHF15051.1"/>
    </source>
</evidence>
<dbReference type="EMBL" id="CP047385">
    <property type="protein sequence ID" value="QHF15051.1"/>
    <property type="molecule type" value="Genomic_DNA"/>
</dbReference>
<dbReference type="Proteomes" id="UP000035080">
    <property type="component" value="Chromosome"/>
</dbReference>
<evidence type="ECO:0000313" key="2">
    <source>
        <dbReference type="EMBL" id="VVE08249.1"/>
    </source>
</evidence>
<organism evidence="2 4">
    <name type="scientific">Pandoraea fibrosis</name>
    <dbReference type="NCBI Taxonomy" id="1891094"/>
    <lineage>
        <taxon>Bacteria</taxon>
        <taxon>Pseudomonadati</taxon>
        <taxon>Pseudomonadota</taxon>
        <taxon>Betaproteobacteria</taxon>
        <taxon>Burkholderiales</taxon>
        <taxon>Burkholderiaceae</taxon>
        <taxon>Pandoraea</taxon>
    </lineage>
</organism>
<evidence type="ECO:0000313" key="3">
    <source>
        <dbReference type="Proteomes" id="UP000035080"/>
    </source>
</evidence>
<sequence length="65" mass="7177">MRTTLALDDELLAKAQAFTGLQEKSALIREALKALIERESARRLARLGGTEADLSDIPRRQTEPA</sequence>
<reference evidence="1 3" key="1">
    <citation type="journal article" date="2015" name="Genome Announc.">
        <title>Genome Sequences of Two Pandoraea pnomenusa Isolates Recovered 11 Months Apart from a Cystic Fibrosis Patient.</title>
        <authorList>
            <person name="Ee R."/>
            <person name="Ambrose M."/>
            <person name="Lazenby J."/>
            <person name="Williams P."/>
            <person name="Chan K.G."/>
            <person name="Roddam L."/>
        </authorList>
    </citation>
    <scope>NUCLEOTIDE SEQUENCE [LARGE SCALE GENOMIC DNA]</scope>
    <source>
        <strain evidence="1 3">6399</strain>
    </source>
</reference>
<dbReference type="OrthoDB" id="332069at2"/>
<dbReference type="Pfam" id="PF09957">
    <property type="entry name" value="VapB_antitoxin"/>
    <property type="match status" value="1"/>
</dbReference>
<dbReference type="Proteomes" id="UP000382577">
    <property type="component" value="Unassembled WGS sequence"/>
</dbReference>
<accession>A0A5E4VA17</accession>
<name>A0A5E4VA17_9BURK</name>
<dbReference type="AlphaFoldDB" id="A0A5E4VA17"/>
<proteinExistence type="predicted"/>
<dbReference type="InterPro" id="IPR019239">
    <property type="entry name" value="VapB_antitoxin"/>
</dbReference>
<protein>
    <submittedName>
        <fullName evidence="1 2">Antitoxin</fullName>
    </submittedName>
</protein>
<reference evidence="2 4" key="3">
    <citation type="submission" date="2019-08" db="EMBL/GenBank/DDBJ databases">
        <authorList>
            <person name="Peeters C."/>
        </authorList>
    </citation>
    <scope>NUCLEOTIDE SEQUENCE [LARGE SCALE GENOMIC DNA]</scope>
    <source>
        <strain evidence="2 4">LMG 31113</strain>
    </source>
</reference>
<dbReference type="EMBL" id="CABPRW010000005">
    <property type="protein sequence ID" value="VVE08249.1"/>
    <property type="molecule type" value="Genomic_DNA"/>
</dbReference>
<reference evidence="1" key="2">
    <citation type="submission" date="2019-07" db="EMBL/GenBank/DDBJ databases">
        <title>Complete Genome Sequences of Clinical Pandoraea fibrosis Isolates.</title>
        <authorList>
            <person name="Pitt M.E."/>
            <person name="Nguyen S.H."/>
            <person name="Duarte T.P.S."/>
            <person name="Roddam L.F."/>
            <person name="Blaskovich M.A.T."/>
            <person name="Cooper M.A."/>
            <person name="Coin L.J.M."/>
        </authorList>
    </citation>
    <scope>NUCLEOTIDE SEQUENCE</scope>
    <source>
        <strain evidence="1">6399</strain>
    </source>
</reference>
<keyword evidence="3" id="KW-1185">Reference proteome</keyword>
<evidence type="ECO:0000313" key="4">
    <source>
        <dbReference type="Proteomes" id="UP000382577"/>
    </source>
</evidence>